<dbReference type="Proteomes" id="UP000646946">
    <property type="component" value="Unassembled WGS sequence"/>
</dbReference>
<feature type="transmembrane region" description="Helical" evidence="1">
    <location>
        <begin position="183"/>
        <end position="206"/>
    </location>
</feature>
<evidence type="ECO:0000256" key="1">
    <source>
        <dbReference type="SAM" id="Phobius"/>
    </source>
</evidence>
<organism evidence="2 3">
    <name type="scientific">Candidatus Naiadarchaeum limnaeum</name>
    <dbReference type="NCBI Taxonomy" id="2756139"/>
    <lineage>
        <taxon>Archaea</taxon>
        <taxon>Candidatus Undinarchaeota</taxon>
        <taxon>Candidatus Undinarchaeia</taxon>
        <taxon>Candidatus Naiadarchaeales</taxon>
        <taxon>Candidatus Naiadarchaeaceae</taxon>
        <taxon>Candidatus Naiadarchaeum</taxon>
    </lineage>
</organism>
<comment type="caution">
    <text evidence="2">The sequence shown here is derived from an EMBL/GenBank/DDBJ whole genome shotgun (WGS) entry which is preliminary data.</text>
</comment>
<keyword evidence="1" id="KW-0812">Transmembrane</keyword>
<feature type="transmembrane region" description="Helical" evidence="1">
    <location>
        <begin position="31"/>
        <end position="49"/>
    </location>
</feature>
<feature type="transmembrane region" description="Helical" evidence="1">
    <location>
        <begin position="84"/>
        <end position="107"/>
    </location>
</feature>
<dbReference type="AlphaFoldDB" id="A0A832V4G1"/>
<feature type="transmembrane region" description="Helical" evidence="1">
    <location>
        <begin position="55"/>
        <end position="72"/>
    </location>
</feature>
<dbReference type="EMBL" id="DVAB01000004">
    <property type="protein sequence ID" value="HIJ99969.1"/>
    <property type="molecule type" value="Genomic_DNA"/>
</dbReference>
<name>A0A832V4G1_9ARCH</name>
<accession>A0A832V4G1</accession>
<gene>
    <name evidence="2" type="ORF">H1016_00335</name>
</gene>
<keyword evidence="3" id="KW-1185">Reference proteome</keyword>
<sequence length="229" mass="25707">MIINRIDGSPQFEKPGPAEFFKNTYDWLKSLGKIGGSIFAFSLITIIGFLVGNKLIGILGILYILSIVIRIPDTYSDIFYFESVATFGLILTLVSSIPVALFFVITAEWLTKFISPFRPVENYTETFSESVAVSIAIALSPLLFVKGDLLQYMIYFHAARFSIYYIMLFITEPATIFHDLLNAVVIIPLSIMQSYLILMLLGNFAFDMFGITGWKLGSLITFFTTGKFS</sequence>
<feature type="transmembrane region" description="Helical" evidence="1">
    <location>
        <begin position="152"/>
        <end position="171"/>
    </location>
</feature>
<protein>
    <submittedName>
        <fullName evidence="2">Uncharacterized protein</fullName>
    </submittedName>
</protein>
<feature type="transmembrane region" description="Helical" evidence="1">
    <location>
        <begin position="127"/>
        <end position="145"/>
    </location>
</feature>
<keyword evidence="1" id="KW-1133">Transmembrane helix</keyword>
<reference evidence="2 3" key="1">
    <citation type="journal article" name="Nat. Commun.">
        <title>Undinarchaeota illuminate DPANN phylogeny and the impact of gene transfer on archaeal evolution.</title>
        <authorList>
            <person name="Dombrowski N."/>
            <person name="Williams T.A."/>
            <person name="Sun J."/>
            <person name="Woodcroft B.J."/>
            <person name="Lee J.H."/>
            <person name="Minh B.Q."/>
            <person name="Rinke C."/>
            <person name="Spang A."/>
        </authorList>
    </citation>
    <scope>NUCLEOTIDE SEQUENCE [LARGE SCALE GENOMIC DNA]</scope>
    <source>
        <strain evidence="2">MAG_bin1129</strain>
    </source>
</reference>
<keyword evidence="1" id="KW-0472">Membrane</keyword>
<evidence type="ECO:0000313" key="3">
    <source>
        <dbReference type="Proteomes" id="UP000646946"/>
    </source>
</evidence>
<evidence type="ECO:0000313" key="2">
    <source>
        <dbReference type="EMBL" id="HIJ99969.1"/>
    </source>
</evidence>
<proteinExistence type="predicted"/>